<dbReference type="EMBL" id="JBBUTF010000002">
    <property type="protein sequence ID" value="MEK8024583.1"/>
    <property type="molecule type" value="Genomic_DNA"/>
</dbReference>
<evidence type="ECO:0000313" key="2">
    <source>
        <dbReference type="Proteomes" id="UP001368500"/>
    </source>
</evidence>
<dbReference type="NCBIfam" id="NF041023">
    <property type="entry name" value="PP0621_fam"/>
    <property type="match status" value="1"/>
</dbReference>
<name>A0ABU9B7A1_9BURK</name>
<dbReference type="Proteomes" id="UP001368500">
    <property type="component" value="Unassembled WGS sequence"/>
</dbReference>
<accession>A0ABU9B7A1</accession>
<dbReference type="InterPro" id="IPR049708">
    <property type="entry name" value="PP0621-like"/>
</dbReference>
<sequence length="84" mass="8866">MALKYLILLLVVVLVFWWLGRRRADAGADAPRPSPPRPDAAARTMVACAHCGLLLPRGEAVQAGAALYCGPAHRALGPRPPEGA</sequence>
<proteinExistence type="predicted"/>
<evidence type="ECO:0000313" key="1">
    <source>
        <dbReference type="EMBL" id="MEK8024583.1"/>
    </source>
</evidence>
<dbReference type="RefSeq" id="WP_341372363.1">
    <property type="nucleotide sequence ID" value="NZ_JBBUTF010000002.1"/>
</dbReference>
<gene>
    <name evidence="1" type="ORF">AACH11_01205</name>
</gene>
<organism evidence="1 2">
    <name type="scientific">Pseudaquabacterium rugosum</name>
    <dbReference type="NCBI Taxonomy" id="2984194"/>
    <lineage>
        <taxon>Bacteria</taxon>
        <taxon>Pseudomonadati</taxon>
        <taxon>Pseudomonadota</taxon>
        <taxon>Betaproteobacteria</taxon>
        <taxon>Burkholderiales</taxon>
        <taxon>Sphaerotilaceae</taxon>
        <taxon>Pseudaquabacterium</taxon>
    </lineage>
</organism>
<protein>
    <submittedName>
        <fullName evidence="1">PP0621 family protein</fullName>
    </submittedName>
</protein>
<comment type="caution">
    <text evidence="1">The sequence shown here is derived from an EMBL/GenBank/DDBJ whole genome shotgun (WGS) entry which is preliminary data.</text>
</comment>
<reference evidence="1 2" key="1">
    <citation type="submission" date="2024-04" db="EMBL/GenBank/DDBJ databases">
        <title>Novel species of the genus Ideonella isolated from streams.</title>
        <authorList>
            <person name="Lu H."/>
        </authorList>
    </citation>
    <scope>NUCLEOTIDE SEQUENCE [LARGE SCALE GENOMIC DNA]</scope>
    <source>
        <strain evidence="1 2">BYS139W</strain>
    </source>
</reference>
<keyword evidence="2" id="KW-1185">Reference proteome</keyword>